<evidence type="ECO:0000256" key="11">
    <source>
        <dbReference type="ARBA" id="ARBA00036904"/>
    </source>
</evidence>
<accession>A3HZ63</accession>
<dbReference type="Pfam" id="PF00293">
    <property type="entry name" value="NUDIX"/>
    <property type="match status" value="1"/>
</dbReference>
<dbReference type="eggNOG" id="COG0494">
    <property type="taxonomic scope" value="Bacteria"/>
</dbReference>
<evidence type="ECO:0000256" key="9">
    <source>
        <dbReference type="ARBA" id="ARBA00023204"/>
    </source>
</evidence>
<protein>
    <recommendedName>
        <fullName evidence="13">8-oxo-dGTP diphosphatase</fullName>
        <ecNumber evidence="12">3.6.1.55</ecNumber>
    </recommendedName>
    <alternativeName>
        <fullName evidence="16">7,8-dihydro-8-oxoguanine-triphosphatase</fullName>
    </alternativeName>
    <alternativeName>
        <fullName evidence="15">Mutator protein MutT</fullName>
    </alternativeName>
    <alternativeName>
        <fullName evidence="14">dGTP pyrophosphohydrolase</fullName>
    </alternativeName>
</protein>
<dbReference type="InterPro" id="IPR020476">
    <property type="entry name" value="Nudix_hydrolase"/>
</dbReference>
<dbReference type="PANTHER" id="PTHR47707:SF1">
    <property type="entry name" value="NUDIX HYDROLASE FAMILY PROTEIN"/>
    <property type="match status" value="1"/>
</dbReference>
<comment type="catalytic activity">
    <reaction evidence="11">
        <text>8-oxo-GTP + H2O = 8-oxo-GMP + diphosphate + H(+)</text>
        <dbReference type="Rhea" id="RHEA:67616"/>
        <dbReference type="ChEBI" id="CHEBI:15377"/>
        <dbReference type="ChEBI" id="CHEBI:15378"/>
        <dbReference type="ChEBI" id="CHEBI:33019"/>
        <dbReference type="ChEBI" id="CHEBI:143553"/>
        <dbReference type="ChEBI" id="CHEBI:145694"/>
    </reaction>
</comment>
<name>A3HZ63_9BACT</name>
<dbReference type="InterPro" id="IPR015797">
    <property type="entry name" value="NUDIX_hydrolase-like_dom_sf"/>
</dbReference>
<keyword evidence="8" id="KW-0460">Magnesium</keyword>
<dbReference type="Proteomes" id="UP000003919">
    <property type="component" value="Unassembled WGS sequence"/>
</dbReference>
<dbReference type="EC" id="3.6.1.55" evidence="12"/>
<dbReference type="EMBL" id="AAXU02000001">
    <property type="protein sequence ID" value="EAZ80549.1"/>
    <property type="molecule type" value="Genomic_DNA"/>
</dbReference>
<dbReference type="PROSITE" id="PS00893">
    <property type="entry name" value="NUDIX_BOX"/>
    <property type="match status" value="1"/>
</dbReference>
<dbReference type="GO" id="GO:0006281">
    <property type="term" value="P:DNA repair"/>
    <property type="evidence" value="ECO:0007669"/>
    <property type="project" value="UniProtKB-KW"/>
</dbReference>
<reference evidence="19 20" key="1">
    <citation type="journal article" date="2011" name="J. Bacteriol.">
        <title>Complete genome sequence of Algoriphagus sp. PR1, bacterial prey of a colony-forming choanoflagellate.</title>
        <authorList>
            <person name="Alegado R.A."/>
            <person name="Ferriera S."/>
            <person name="Nusbaum C."/>
            <person name="Young S.K."/>
            <person name="Zeng Q."/>
            <person name="Imamovic A."/>
            <person name="Fairclough S.R."/>
            <person name="King N."/>
        </authorList>
    </citation>
    <scope>NUCLEOTIDE SEQUENCE [LARGE SCALE GENOMIC DNA]</scope>
    <source>
        <strain evidence="19 20">PR1</strain>
    </source>
</reference>
<dbReference type="PROSITE" id="PS51462">
    <property type="entry name" value="NUDIX"/>
    <property type="match status" value="1"/>
</dbReference>
<comment type="caution">
    <text evidence="19">The sequence shown here is derived from an EMBL/GenBank/DDBJ whole genome shotgun (WGS) entry which is preliminary data.</text>
</comment>
<dbReference type="AlphaFoldDB" id="A3HZ63"/>
<dbReference type="CDD" id="cd03425">
    <property type="entry name" value="NUDIX_MutT_NudA_like"/>
    <property type="match status" value="1"/>
</dbReference>
<dbReference type="RefSeq" id="WP_008199253.1">
    <property type="nucleotide sequence ID" value="NZ_CM001023.1"/>
</dbReference>
<dbReference type="GO" id="GO:0044715">
    <property type="term" value="F:8-oxo-dGDP phosphatase activity"/>
    <property type="evidence" value="ECO:0007669"/>
    <property type="project" value="TreeGrafter"/>
</dbReference>
<evidence type="ECO:0000256" key="15">
    <source>
        <dbReference type="ARBA" id="ARBA00041979"/>
    </source>
</evidence>
<evidence type="ECO:0000259" key="18">
    <source>
        <dbReference type="PROSITE" id="PS51462"/>
    </source>
</evidence>
<evidence type="ECO:0000256" key="8">
    <source>
        <dbReference type="ARBA" id="ARBA00022842"/>
    </source>
</evidence>
<evidence type="ECO:0000256" key="14">
    <source>
        <dbReference type="ARBA" id="ARBA00041592"/>
    </source>
</evidence>
<evidence type="ECO:0000256" key="10">
    <source>
        <dbReference type="ARBA" id="ARBA00035861"/>
    </source>
</evidence>
<evidence type="ECO:0000313" key="19">
    <source>
        <dbReference type="EMBL" id="EAZ80549.1"/>
    </source>
</evidence>
<keyword evidence="7 17" id="KW-0378">Hydrolase</keyword>
<evidence type="ECO:0000256" key="13">
    <source>
        <dbReference type="ARBA" id="ARBA00040794"/>
    </source>
</evidence>
<evidence type="ECO:0000256" key="7">
    <source>
        <dbReference type="ARBA" id="ARBA00022801"/>
    </source>
</evidence>
<sequence>MKTIAVTCAIIIHNGKILITKRSDKMDLAGFWEFPGGKVEPDELAEECLKREILEELHIKVEVGTRLSSSRFQISQEKVIELMPFLCSWISGEIKLTEHEEVRWVNIGELESFQWAPADIPIYKEVLVKWPFKD</sequence>
<organism evidence="19 20">
    <name type="scientific">Algoriphagus machipongonensis</name>
    <dbReference type="NCBI Taxonomy" id="388413"/>
    <lineage>
        <taxon>Bacteria</taxon>
        <taxon>Pseudomonadati</taxon>
        <taxon>Bacteroidota</taxon>
        <taxon>Cytophagia</taxon>
        <taxon>Cytophagales</taxon>
        <taxon>Cyclobacteriaceae</taxon>
        <taxon>Algoriphagus</taxon>
    </lineage>
</organism>
<dbReference type="HOGENOM" id="CLU_037162_19_3_10"/>
<evidence type="ECO:0000256" key="12">
    <source>
        <dbReference type="ARBA" id="ARBA00038905"/>
    </source>
</evidence>
<keyword evidence="6" id="KW-0227">DNA damage</keyword>
<evidence type="ECO:0000256" key="4">
    <source>
        <dbReference type="ARBA" id="ARBA00022705"/>
    </source>
</evidence>
<proteinExistence type="inferred from homology"/>
<dbReference type="GO" id="GO:0006260">
    <property type="term" value="P:DNA replication"/>
    <property type="evidence" value="ECO:0007669"/>
    <property type="project" value="UniProtKB-KW"/>
</dbReference>
<dbReference type="GO" id="GO:0008413">
    <property type="term" value="F:8-oxo-7,8-dihydroguanosine triphosphate pyrophosphatase activity"/>
    <property type="evidence" value="ECO:0007669"/>
    <property type="project" value="TreeGrafter"/>
</dbReference>
<evidence type="ECO:0000313" key="20">
    <source>
        <dbReference type="Proteomes" id="UP000003919"/>
    </source>
</evidence>
<evidence type="ECO:0000256" key="3">
    <source>
        <dbReference type="ARBA" id="ARBA00022457"/>
    </source>
</evidence>
<evidence type="ECO:0000256" key="5">
    <source>
        <dbReference type="ARBA" id="ARBA00022723"/>
    </source>
</evidence>
<evidence type="ECO:0000256" key="16">
    <source>
        <dbReference type="ARBA" id="ARBA00042798"/>
    </source>
</evidence>
<keyword evidence="5" id="KW-0479">Metal-binding</keyword>
<gene>
    <name evidence="19" type="ORF">ALPR1_06485</name>
</gene>
<dbReference type="GO" id="GO:0035539">
    <property type="term" value="F:8-oxo-7,8-dihydrodeoxyguanosine triphosphate pyrophosphatase activity"/>
    <property type="evidence" value="ECO:0007669"/>
    <property type="project" value="UniProtKB-EC"/>
</dbReference>
<comment type="similarity">
    <text evidence="2 17">Belongs to the Nudix hydrolase family.</text>
</comment>
<evidence type="ECO:0000256" key="6">
    <source>
        <dbReference type="ARBA" id="ARBA00022763"/>
    </source>
</evidence>
<dbReference type="Gene3D" id="3.90.79.10">
    <property type="entry name" value="Nucleoside Triphosphate Pyrophosphohydrolase"/>
    <property type="match status" value="1"/>
</dbReference>
<comment type="cofactor">
    <cofactor evidence="1">
        <name>Mg(2+)</name>
        <dbReference type="ChEBI" id="CHEBI:18420"/>
    </cofactor>
</comment>
<evidence type="ECO:0000256" key="2">
    <source>
        <dbReference type="ARBA" id="ARBA00005582"/>
    </source>
</evidence>
<keyword evidence="20" id="KW-1185">Reference proteome</keyword>
<dbReference type="GO" id="GO:0044716">
    <property type="term" value="F:8-oxo-GDP phosphatase activity"/>
    <property type="evidence" value="ECO:0007669"/>
    <property type="project" value="TreeGrafter"/>
</dbReference>
<dbReference type="PRINTS" id="PR00502">
    <property type="entry name" value="NUDIXFAMILY"/>
</dbReference>
<dbReference type="STRING" id="388413.ALPR1_06485"/>
<evidence type="ECO:0000256" key="1">
    <source>
        <dbReference type="ARBA" id="ARBA00001946"/>
    </source>
</evidence>
<dbReference type="InterPro" id="IPR047127">
    <property type="entry name" value="MutT-like"/>
</dbReference>
<keyword evidence="9" id="KW-0234">DNA repair</keyword>
<dbReference type="PANTHER" id="PTHR47707">
    <property type="entry name" value="8-OXO-DGTP DIPHOSPHATASE"/>
    <property type="match status" value="1"/>
</dbReference>
<dbReference type="OrthoDB" id="9810648at2"/>
<dbReference type="GO" id="GO:0046872">
    <property type="term" value="F:metal ion binding"/>
    <property type="evidence" value="ECO:0007669"/>
    <property type="project" value="UniProtKB-KW"/>
</dbReference>
<keyword evidence="3" id="KW-0515">Mutator protein</keyword>
<dbReference type="SUPFAM" id="SSF55811">
    <property type="entry name" value="Nudix"/>
    <property type="match status" value="1"/>
</dbReference>
<evidence type="ECO:0000256" key="17">
    <source>
        <dbReference type="RuleBase" id="RU003476"/>
    </source>
</evidence>
<feature type="domain" description="Nudix hydrolase" evidence="18">
    <location>
        <begin position="1"/>
        <end position="128"/>
    </location>
</feature>
<keyword evidence="4" id="KW-0235">DNA replication</keyword>
<dbReference type="InterPro" id="IPR000086">
    <property type="entry name" value="NUDIX_hydrolase_dom"/>
</dbReference>
<comment type="catalytic activity">
    <reaction evidence="10">
        <text>8-oxo-dGTP + H2O = 8-oxo-dGMP + diphosphate + H(+)</text>
        <dbReference type="Rhea" id="RHEA:31575"/>
        <dbReference type="ChEBI" id="CHEBI:15377"/>
        <dbReference type="ChEBI" id="CHEBI:15378"/>
        <dbReference type="ChEBI" id="CHEBI:33019"/>
        <dbReference type="ChEBI" id="CHEBI:63224"/>
        <dbReference type="ChEBI" id="CHEBI:77896"/>
        <dbReference type="EC" id="3.6.1.55"/>
    </reaction>
</comment>
<dbReference type="InterPro" id="IPR020084">
    <property type="entry name" value="NUDIX_hydrolase_CS"/>
</dbReference>